<organism evidence="1">
    <name type="scientific">Siphoviridae sp. ctHDv29</name>
    <dbReference type="NCBI Taxonomy" id="2826228"/>
    <lineage>
        <taxon>Viruses</taxon>
        <taxon>Duplodnaviria</taxon>
        <taxon>Heunggongvirae</taxon>
        <taxon>Uroviricota</taxon>
        <taxon>Caudoviricetes</taxon>
    </lineage>
</organism>
<sequence length="58" mass="6943">MKSPILCRIGLHKLNKYTYVQVTRRRSNRHGGKYHTNYAVCERCGRLCYRVKLKREGM</sequence>
<dbReference type="EMBL" id="BK014836">
    <property type="protein sequence ID" value="DAD77904.1"/>
    <property type="molecule type" value="Genomic_DNA"/>
</dbReference>
<protein>
    <submittedName>
        <fullName evidence="1">Uncharacterized protein</fullName>
    </submittedName>
</protein>
<name>A0A8S5M6X4_9CAUD</name>
<proteinExistence type="predicted"/>
<reference evidence="1" key="1">
    <citation type="journal article" date="2021" name="Proc. Natl. Acad. Sci. U.S.A.">
        <title>A Catalog of Tens of Thousands of Viruses from Human Metagenomes Reveals Hidden Associations with Chronic Diseases.</title>
        <authorList>
            <person name="Tisza M.J."/>
            <person name="Buck C.B."/>
        </authorList>
    </citation>
    <scope>NUCLEOTIDE SEQUENCE</scope>
    <source>
        <strain evidence="1">CtHDv29</strain>
    </source>
</reference>
<accession>A0A8S5M6X4</accession>
<evidence type="ECO:0000313" key="1">
    <source>
        <dbReference type="EMBL" id="DAD77904.1"/>
    </source>
</evidence>